<dbReference type="InterPro" id="IPR006680">
    <property type="entry name" value="Amidohydro-rel"/>
</dbReference>
<dbReference type="OrthoDB" id="9807210at2"/>
<evidence type="ECO:0000313" key="3">
    <source>
        <dbReference type="EMBL" id="RVT84942.1"/>
    </source>
</evidence>
<feature type="region of interest" description="Disordered" evidence="1">
    <location>
        <begin position="148"/>
        <end position="172"/>
    </location>
</feature>
<gene>
    <name evidence="3" type="ORF">EOD73_12540</name>
</gene>
<dbReference type="Gene3D" id="3.20.20.140">
    <property type="entry name" value="Metal-dependent hydrolases"/>
    <property type="match status" value="2"/>
</dbReference>
<dbReference type="InterPro" id="IPR051781">
    <property type="entry name" value="Metallo-dep_Hydrolase"/>
</dbReference>
<proteinExistence type="predicted"/>
<accession>A0A437LHT0</accession>
<dbReference type="SUPFAM" id="SSF51338">
    <property type="entry name" value="Composite domain of metallo-dependent hydrolases"/>
    <property type="match status" value="2"/>
</dbReference>
<feature type="domain" description="Amidohydrolase-related" evidence="2">
    <location>
        <begin position="392"/>
        <end position="471"/>
    </location>
</feature>
<name>A0A437LHT0_9BURK</name>
<evidence type="ECO:0000256" key="1">
    <source>
        <dbReference type="SAM" id="MobiDB-lite"/>
    </source>
</evidence>
<dbReference type="Proteomes" id="UP000288587">
    <property type="component" value="Unassembled WGS sequence"/>
</dbReference>
<dbReference type="PANTHER" id="PTHR43135:SF3">
    <property type="entry name" value="ALPHA-D-RIBOSE 1-METHYLPHOSPHONATE 5-TRIPHOSPHATE DIPHOSPHATASE"/>
    <property type="match status" value="1"/>
</dbReference>
<keyword evidence="3" id="KW-0378">Hydrolase</keyword>
<reference evidence="3 4" key="1">
    <citation type="submission" date="2019-01" db="EMBL/GenBank/DDBJ databases">
        <authorList>
            <person name="Chen W.-M."/>
        </authorList>
    </citation>
    <scope>NUCLEOTIDE SEQUENCE [LARGE SCALE GENOMIC DNA]</scope>
    <source>
        <strain evidence="3 4">CCP-18</strain>
    </source>
</reference>
<evidence type="ECO:0000259" key="2">
    <source>
        <dbReference type="Pfam" id="PF01979"/>
    </source>
</evidence>
<organism evidence="3 4">
    <name type="scientific">Inhella crocodyli</name>
    <dbReference type="NCBI Taxonomy" id="2499851"/>
    <lineage>
        <taxon>Bacteria</taxon>
        <taxon>Pseudomonadati</taxon>
        <taxon>Pseudomonadota</taxon>
        <taxon>Betaproteobacteria</taxon>
        <taxon>Burkholderiales</taxon>
        <taxon>Sphaerotilaceae</taxon>
        <taxon>Inhella</taxon>
    </lineage>
</organism>
<dbReference type="PANTHER" id="PTHR43135">
    <property type="entry name" value="ALPHA-D-RIBOSE 1-METHYLPHOSPHONATE 5-TRIPHOSPHATE DIPHOSPHATASE"/>
    <property type="match status" value="1"/>
</dbReference>
<dbReference type="InterPro" id="IPR011059">
    <property type="entry name" value="Metal-dep_hydrolase_composite"/>
</dbReference>
<dbReference type="EMBL" id="SACM01000003">
    <property type="protein sequence ID" value="RVT84942.1"/>
    <property type="molecule type" value="Genomic_DNA"/>
</dbReference>
<keyword evidence="4" id="KW-1185">Reference proteome</keyword>
<dbReference type="Gene3D" id="2.30.40.10">
    <property type="entry name" value="Urease, subunit C, domain 1"/>
    <property type="match status" value="1"/>
</dbReference>
<dbReference type="Pfam" id="PF01979">
    <property type="entry name" value="Amidohydro_1"/>
    <property type="match status" value="2"/>
</dbReference>
<protein>
    <submittedName>
        <fullName evidence="3">Amidohydrolase</fullName>
    </submittedName>
</protein>
<comment type="caution">
    <text evidence="3">The sequence shown here is derived from an EMBL/GenBank/DDBJ whole genome shotgun (WGS) entry which is preliminary data.</text>
</comment>
<dbReference type="GO" id="GO:0016810">
    <property type="term" value="F:hydrolase activity, acting on carbon-nitrogen (but not peptide) bonds"/>
    <property type="evidence" value="ECO:0007669"/>
    <property type="project" value="InterPro"/>
</dbReference>
<sequence>MAAALWGGVGVKRRKPKGVRRRAPPRVQTFGWRQEPGLILRSLTLLAGGLLAVSAAAQALNTERPAGLREAPSTWHAFTDARLVLAPGQAVERGTLLVRDGRIVAVGANVAVPAGARVWPLNGRSVYAGFIDLASPLGVPAAMREPPPAPVANPFDPASNRAPARPEGPAPVARSLSLRNPMVRPEQQVASQWEATPEAVAALRQLGFTAVLAAPGHGVLRGQGALVALRDGRDAKDAVLASAPSQHLGFDLLGWGRYPSSLMGATALLRQTLLDARWYGQQAAGRAAPNASLAALQPVLKGEQLVVAQARDEQDLSRWLALRDEFGLRQRFVLQGTGHEYRHLQALQKGQATVLVPLAFPEAPAVAGDAGAQAPLHELQHWEAAPSNAAWLAQAGVPVALTAAGLRRPERDFWPRVRQAVQRGWRADAALAALTTTPAALLNESARLGTLAPGKLAHAVVMSGDPFTDPEAEPVLSVVGEQVHLHAAWRQPDARGRWTLPDDSVLTVGGPRAKPTAQLGERACTLALDDAQWQLGCGDWQVVAQQSGERLTGTLRRGGEPLVDWQAKRSAPHTAKPAAVEAPPTPITDGRYPYGAYGIAPAPAETVLIRGATVWTQGPQGTLAAADVLVQDGRIAAVAPTLAAPSGAQVIEARGLHLTPGLVDAHSHIATARGVNEGSDSVTAEVRVADALDATDINLYRQLAGGVTTANLLHGSSNAIGGQSAVVKLRWGQPATGLLFSQAPPSNKFALGENVKQSNYGNGERYPQTRAGVEQLLRDAFAQAEDYAARRAADPSGTRRDLRLEALAELRAGTRHIHIHSYRADEILMFIRLAREKQLKVAAFQHVLEGYKVAPEIASLGAGASSFADWWGFKAETFDGVVGNPAMLVRAGVLTSVNSDDAELARRLNTEAAKSVRVGGLSPEEALALVTRNPARQLGVDRWIGSVEPGKHADLVLWSGPPLSAFSTVQSTWVDGRRLYDRRQDALLRLRDAKERERLLMRVAQATEAGDKKDKAAAPASALDALLARSRALARIAHADYHDGQAAHECTEEHLQ</sequence>
<evidence type="ECO:0000313" key="4">
    <source>
        <dbReference type="Proteomes" id="UP000288587"/>
    </source>
</evidence>
<dbReference type="AlphaFoldDB" id="A0A437LHT0"/>
<dbReference type="InterPro" id="IPR032466">
    <property type="entry name" value="Metal_Hydrolase"/>
</dbReference>
<dbReference type="SUPFAM" id="SSF51556">
    <property type="entry name" value="Metallo-dependent hydrolases"/>
    <property type="match status" value="2"/>
</dbReference>
<feature type="domain" description="Amidohydrolase-related" evidence="2">
    <location>
        <begin position="889"/>
        <end position="976"/>
    </location>
</feature>